<evidence type="ECO:0000313" key="3">
    <source>
        <dbReference type="Proteomes" id="UP000250443"/>
    </source>
</evidence>
<evidence type="ECO:0000313" key="4">
    <source>
        <dbReference type="Proteomes" id="UP000626180"/>
    </source>
</evidence>
<dbReference type="AlphaFoldDB" id="A0A2X2CBD5"/>
<accession>A0A2X2CBD5</accession>
<organism evidence="2 3">
    <name type="scientific">Pseudomonas luteola</name>
    <dbReference type="NCBI Taxonomy" id="47886"/>
    <lineage>
        <taxon>Bacteria</taxon>
        <taxon>Pseudomonadati</taxon>
        <taxon>Pseudomonadota</taxon>
        <taxon>Gammaproteobacteria</taxon>
        <taxon>Pseudomonadales</taxon>
        <taxon>Pseudomonadaceae</taxon>
        <taxon>Pseudomonas</taxon>
    </lineage>
</organism>
<evidence type="ECO:0000313" key="2">
    <source>
        <dbReference type="EMBL" id="SPZ05872.1"/>
    </source>
</evidence>
<proteinExistence type="predicted"/>
<evidence type="ECO:0000313" key="1">
    <source>
        <dbReference type="EMBL" id="MBF8640537.1"/>
    </source>
</evidence>
<gene>
    <name evidence="1" type="ORF">IRZ65_07575</name>
    <name evidence="2" type="ORF">NCTC11842_01814</name>
</gene>
<keyword evidence="4" id="KW-1185">Reference proteome</keyword>
<dbReference type="EMBL" id="UAUF01000011">
    <property type="protein sequence ID" value="SPZ05872.1"/>
    <property type="molecule type" value="Genomic_DNA"/>
</dbReference>
<dbReference type="InterPro" id="IPR016084">
    <property type="entry name" value="Haem_Oase-like_multi-hlx"/>
</dbReference>
<dbReference type="SUPFAM" id="SSF48613">
    <property type="entry name" value="Heme oxygenase-like"/>
    <property type="match status" value="1"/>
</dbReference>
<dbReference type="CDD" id="cd19166">
    <property type="entry name" value="HemeO-bac"/>
    <property type="match status" value="1"/>
</dbReference>
<protein>
    <submittedName>
        <fullName evidence="1 2">Heme oxygenase</fullName>
    </submittedName>
</protein>
<reference evidence="1 4" key="2">
    <citation type="submission" date="2020-10" db="EMBL/GenBank/DDBJ databases">
        <title>Genome sequences of Pseudomonas isolates.</title>
        <authorList>
            <person name="Wessels L."/>
            <person name="Reich F."/>
            <person name="Hammerl J."/>
        </authorList>
    </citation>
    <scope>NUCLEOTIDE SEQUENCE [LARGE SCALE GENOMIC DNA]</scope>
    <source>
        <strain evidence="1 4">20-MO00624-0</strain>
    </source>
</reference>
<dbReference type="Proteomes" id="UP000626180">
    <property type="component" value="Unassembled WGS sequence"/>
</dbReference>
<sequence>MSTSSIRERLRQAGGELHQQVDALFSSYRLTDLDGYQTFLVAHAWALFPMEEMLESSGIEAMMPDWKQRRRRFALAEDLAMLGVSVPEYKPLQACSNEATLWGYAYVLEGSRLGGKMIARYVAGSDEPLIRAATHYLSHVPDSGPAGWPAFLAELEHRAVHWKEDDLFSGQSQAFGLFLQAGQRFQPVASSTA</sequence>
<dbReference type="Proteomes" id="UP000250443">
    <property type="component" value="Unassembled WGS sequence"/>
</dbReference>
<reference evidence="2 3" key="1">
    <citation type="submission" date="2018-06" db="EMBL/GenBank/DDBJ databases">
        <authorList>
            <consortium name="Pathogen Informatics"/>
            <person name="Doyle S."/>
        </authorList>
    </citation>
    <scope>NUCLEOTIDE SEQUENCE [LARGE SCALE GENOMIC DNA]</scope>
    <source>
        <strain evidence="2 3">NCTC11842</strain>
    </source>
</reference>
<dbReference type="RefSeq" id="WP_010797978.1">
    <property type="nucleotide sequence ID" value="NZ_CP044086.1"/>
</dbReference>
<name>A0A2X2CBD5_PSELU</name>
<dbReference type="GeneID" id="300267653"/>
<dbReference type="Gene3D" id="1.20.910.10">
    <property type="entry name" value="Heme oxygenase-like"/>
    <property type="match status" value="1"/>
</dbReference>
<dbReference type="EMBL" id="JADMCD010000003">
    <property type="protein sequence ID" value="MBF8640537.1"/>
    <property type="molecule type" value="Genomic_DNA"/>
</dbReference>